<protein>
    <submittedName>
        <fullName evidence="2">Uncharacterized protein</fullName>
    </submittedName>
</protein>
<keyword evidence="1" id="KW-0472">Membrane</keyword>
<reference evidence="2" key="1">
    <citation type="submission" date="2018-05" db="EMBL/GenBank/DDBJ databases">
        <authorList>
            <person name="Lanie J.A."/>
            <person name="Ng W.-L."/>
            <person name="Kazmierczak K.M."/>
            <person name="Andrzejewski T.M."/>
            <person name="Davidsen T.M."/>
            <person name="Wayne K.J."/>
            <person name="Tettelin H."/>
            <person name="Glass J.I."/>
            <person name="Rusch D."/>
            <person name="Podicherti R."/>
            <person name="Tsui H.-C.T."/>
            <person name="Winkler M.E."/>
        </authorList>
    </citation>
    <scope>NUCLEOTIDE SEQUENCE</scope>
</reference>
<feature type="transmembrane region" description="Helical" evidence="1">
    <location>
        <begin position="12"/>
        <end position="31"/>
    </location>
</feature>
<evidence type="ECO:0000256" key="1">
    <source>
        <dbReference type="SAM" id="Phobius"/>
    </source>
</evidence>
<keyword evidence="1" id="KW-0812">Transmembrane</keyword>
<evidence type="ECO:0000313" key="2">
    <source>
        <dbReference type="EMBL" id="SVA50453.1"/>
    </source>
</evidence>
<gene>
    <name evidence="2" type="ORF">METZ01_LOCUS103307</name>
</gene>
<dbReference type="EMBL" id="UINC01011428">
    <property type="protein sequence ID" value="SVA50453.1"/>
    <property type="molecule type" value="Genomic_DNA"/>
</dbReference>
<accession>A0A381WEU8</accession>
<proteinExistence type="predicted"/>
<name>A0A381WEU8_9ZZZZ</name>
<sequence length="32" mass="3524">MIGIITPNIPTIILGIIGGLMVRFCYDLFCII</sequence>
<keyword evidence="1" id="KW-1133">Transmembrane helix</keyword>
<dbReference type="AlphaFoldDB" id="A0A381WEU8"/>
<organism evidence="2">
    <name type="scientific">marine metagenome</name>
    <dbReference type="NCBI Taxonomy" id="408172"/>
    <lineage>
        <taxon>unclassified sequences</taxon>
        <taxon>metagenomes</taxon>
        <taxon>ecological metagenomes</taxon>
    </lineage>
</organism>